<dbReference type="OrthoDB" id="159440at2"/>
<dbReference type="EMBL" id="QWEY01000003">
    <property type="protein sequence ID" value="RGP37859.1"/>
    <property type="molecule type" value="Genomic_DNA"/>
</dbReference>
<proteinExistence type="predicted"/>
<dbReference type="RefSeq" id="WP_118150925.1">
    <property type="nucleotide sequence ID" value="NZ_QWEY01000003.1"/>
</dbReference>
<organism evidence="1 2">
    <name type="scientific">Pseudotabrizicola alkalilacus</name>
    <dbReference type="NCBI Taxonomy" id="2305252"/>
    <lineage>
        <taxon>Bacteria</taxon>
        <taxon>Pseudomonadati</taxon>
        <taxon>Pseudomonadota</taxon>
        <taxon>Alphaproteobacteria</taxon>
        <taxon>Rhodobacterales</taxon>
        <taxon>Paracoccaceae</taxon>
        <taxon>Pseudotabrizicola</taxon>
    </lineage>
</organism>
<protein>
    <submittedName>
        <fullName evidence="1">Uncharacterized protein</fullName>
    </submittedName>
</protein>
<accession>A0A411Z483</accession>
<dbReference type="Proteomes" id="UP000284547">
    <property type="component" value="Unassembled WGS sequence"/>
</dbReference>
<keyword evidence="2" id="KW-1185">Reference proteome</keyword>
<dbReference type="AlphaFoldDB" id="A0A411Z483"/>
<name>A0A411Z483_9RHOB</name>
<gene>
    <name evidence="1" type="ORF">D1012_08165</name>
</gene>
<reference evidence="1 2" key="1">
    <citation type="submission" date="2018-08" db="EMBL/GenBank/DDBJ databases">
        <title>Flavobacterium tibetense sp. nov., isolated from a wetland YonghuCo on Tibetan Plateau.</title>
        <authorList>
            <person name="Phurbu D."/>
            <person name="Lu H."/>
            <person name="Xing P."/>
        </authorList>
    </citation>
    <scope>NUCLEOTIDE SEQUENCE [LARGE SCALE GENOMIC DNA]</scope>
    <source>
        <strain evidence="1 2">DJC</strain>
    </source>
</reference>
<comment type="caution">
    <text evidence="1">The sequence shown here is derived from an EMBL/GenBank/DDBJ whole genome shotgun (WGS) entry which is preliminary data.</text>
</comment>
<sequence length="119" mass="13235">MTLLRRHPILTIGFALALALTLFFAGRFVAQVVYWSDPARQEQEVQGWMTLRYVAKSWRLPPRDLYEAAGLPGPVRGQPQTLEQLAEDRGIPLPQLIAEVEAAIDRLIAERASEGTAAP</sequence>
<evidence type="ECO:0000313" key="2">
    <source>
        <dbReference type="Proteomes" id="UP000284547"/>
    </source>
</evidence>
<evidence type="ECO:0000313" key="1">
    <source>
        <dbReference type="EMBL" id="RGP37859.1"/>
    </source>
</evidence>